<keyword evidence="1" id="KW-0175">Coiled coil</keyword>
<dbReference type="RefSeq" id="WP_121163270.1">
    <property type="nucleotide sequence ID" value="NZ_RAPE01000001.1"/>
</dbReference>
<feature type="transmembrane region" description="Helical" evidence="3">
    <location>
        <begin position="34"/>
        <end position="53"/>
    </location>
</feature>
<keyword evidence="3" id="KW-0812">Transmembrane</keyword>
<feature type="region of interest" description="Disordered" evidence="2">
    <location>
        <begin position="647"/>
        <end position="752"/>
    </location>
</feature>
<feature type="compositionally biased region" description="Gly residues" evidence="2">
    <location>
        <begin position="671"/>
        <end position="687"/>
    </location>
</feature>
<organism evidence="4 5">
    <name type="scientific">Roseovarius spongiae</name>
    <dbReference type="NCBI Taxonomy" id="2320272"/>
    <lineage>
        <taxon>Bacteria</taxon>
        <taxon>Pseudomonadati</taxon>
        <taxon>Pseudomonadota</taxon>
        <taxon>Alphaproteobacteria</taxon>
        <taxon>Rhodobacterales</taxon>
        <taxon>Roseobacteraceae</taxon>
        <taxon>Roseovarius</taxon>
    </lineage>
</organism>
<evidence type="ECO:0000256" key="1">
    <source>
        <dbReference type="SAM" id="Coils"/>
    </source>
</evidence>
<accession>A0A3A8AWY4</accession>
<dbReference type="Proteomes" id="UP000281128">
    <property type="component" value="Unassembled WGS sequence"/>
</dbReference>
<evidence type="ECO:0000313" key="5">
    <source>
        <dbReference type="Proteomes" id="UP000281128"/>
    </source>
</evidence>
<evidence type="ECO:0000256" key="3">
    <source>
        <dbReference type="SAM" id="Phobius"/>
    </source>
</evidence>
<keyword evidence="5" id="KW-1185">Reference proteome</keyword>
<keyword evidence="3" id="KW-0472">Membrane</keyword>
<proteinExistence type="predicted"/>
<keyword evidence="3" id="KW-1133">Transmembrane helix</keyword>
<feature type="region of interest" description="Disordered" evidence="2">
    <location>
        <begin position="545"/>
        <end position="564"/>
    </location>
</feature>
<evidence type="ECO:0000256" key="2">
    <source>
        <dbReference type="SAM" id="MobiDB-lite"/>
    </source>
</evidence>
<gene>
    <name evidence="4" type="ORF">D6850_01565</name>
</gene>
<feature type="transmembrane region" description="Helical" evidence="3">
    <location>
        <begin position="59"/>
        <end position="82"/>
    </location>
</feature>
<dbReference type="AlphaFoldDB" id="A0A3A8AWY4"/>
<feature type="region of interest" description="Disordered" evidence="2">
    <location>
        <begin position="767"/>
        <end position="823"/>
    </location>
</feature>
<feature type="compositionally biased region" description="Gly residues" evidence="2">
    <location>
        <begin position="785"/>
        <end position="795"/>
    </location>
</feature>
<feature type="coiled-coil region" evidence="1">
    <location>
        <begin position="565"/>
        <end position="611"/>
    </location>
</feature>
<dbReference type="Pfam" id="PF13779">
    <property type="entry name" value="DUF4175"/>
    <property type="match status" value="1"/>
</dbReference>
<dbReference type="NCBIfam" id="TIGR02302">
    <property type="entry name" value="aProt_lowcomp"/>
    <property type="match status" value="1"/>
</dbReference>
<dbReference type="OrthoDB" id="8477685at2"/>
<comment type="caution">
    <text evidence="4">The sequence shown here is derived from an EMBL/GenBank/DDBJ whole genome shotgun (WGS) entry which is preliminary data.</text>
</comment>
<dbReference type="EMBL" id="RAPE01000001">
    <property type="protein sequence ID" value="RKF16277.1"/>
    <property type="molecule type" value="Genomic_DNA"/>
</dbReference>
<protein>
    <submittedName>
        <fullName evidence="4">TIGR02302 family protein</fullName>
    </submittedName>
</protein>
<dbReference type="InterPro" id="IPR012683">
    <property type="entry name" value="CHP02302_TM"/>
</dbReference>
<feature type="compositionally biased region" description="Basic and acidic residues" evidence="2">
    <location>
        <begin position="728"/>
        <end position="739"/>
    </location>
</feature>
<sequence length="859" mass="93450">MAERTPLTRDIAARLRLPLTLTWAGLLAERLVRAFWPLWTLIAAVAAALMLGFHEWAMIELVFAVLAGAALGALVFTGLGLIRFRWPRRAEALARMDAALPGRPLAALADRQAIGAGDPASEALWHAHRARMVKAAARARAIEPDLRLARRDPFGLRYIALLGLVVALAFGSVWRVGSVQHIAGGGPAPTSGPAWEGWIEPPAHTGLPSLYLADLGNRFGVPEGSRVTLRLYGAPGALSVSETVSGRTEDVGVATDPEQDFDVTRNGTIAIDGPGGRKWSVTATPDARPSVALLAEGAKTTFDGRMSRPFRASDDYGVTGGTATFRLDLDRVERRYGLAAEPDPRAPLTLDLPMPITGDRAEFTETLVENLSQHPWAHLPVTLELQVEDARGQTGHSPPEQLTLPARRFFDPLAASVIEQRQALLWARSNAAEAAQILRAISHRPEDGLFPTSASYLRLRVILRRLEASIADGPITSEAQDEIAAALWDLGVMLEDGDIGDALERMRAAQERLSEAMKNGASDEEIAQLMQELRDATQDYLRQKFQQAERESGADQPDGGDQNRMQLTQQDLQDMMDRIQELIEQGRMAEAQQAMEEFQRMMENLRVTEGQRGEGEGQQAMEGLADTLREQQGLSDQAFRDLQEQFNPNAQSGQSQQNEGRSGGEGRGQSHEGQGGEGRPGQGGGGDESARQDGQGQAGALADRQQALRRELDRQRGALPGAGTEAGDAARDALDRAGRAMDGAEEALRDDDLAEAIDRQAEAMDALRDGMRSLGEALANRDPGEGQGQARGMDGGQQSDPLGRTPGQGDRAGTRDSLLQGEDVYRRARELLDEIRRRSGETERPEVERNYLERLLERF</sequence>
<feature type="transmembrane region" description="Helical" evidence="3">
    <location>
        <begin position="156"/>
        <end position="174"/>
    </location>
</feature>
<reference evidence="4 5" key="1">
    <citation type="submission" date="2018-09" db="EMBL/GenBank/DDBJ databases">
        <title>Roseovarius spongiae sp. nov., isolated from a marine sponge.</title>
        <authorList>
            <person name="Zhuang L."/>
            <person name="Luo L."/>
        </authorList>
    </citation>
    <scope>NUCLEOTIDE SEQUENCE [LARGE SCALE GENOMIC DNA]</scope>
    <source>
        <strain evidence="4 5">HN-E21</strain>
    </source>
</reference>
<feature type="compositionally biased region" description="Low complexity" evidence="2">
    <location>
        <begin position="651"/>
        <end position="660"/>
    </location>
</feature>
<feature type="coiled-coil region" evidence="1">
    <location>
        <begin position="499"/>
        <end position="539"/>
    </location>
</feature>
<name>A0A3A8AWY4_9RHOB</name>
<feature type="compositionally biased region" description="Basic and acidic residues" evidence="2">
    <location>
        <begin position="706"/>
        <end position="716"/>
    </location>
</feature>
<evidence type="ECO:0000313" key="4">
    <source>
        <dbReference type="EMBL" id="RKF16277.1"/>
    </source>
</evidence>